<accession>A0A2C5XFZ1</accession>
<reference evidence="1 2" key="1">
    <citation type="journal article" date="2013" name="Fungal Biol.">
        <title>Analysis of microsatellite markers in the genome of the plant pathogen Ceratocystis fimbriata.</title>
        <authorList>
            <person name="Simpson M.C."/>
            <person name="Wilken P.M."/>
            <person name="Coetzee M.P."/>
            <person name="Wingfield M.J."/>
            <person name="Wingfield B.D."/>
        </authorList>
    </citation>
    <scope>NUCLEOTIDE SEQUENCE [LARGE SCALE GENOMIC DNA]</scope>
    <source>
        <strain evidence="1 2">CBS 114723</strain>
    </source>
</reference>
<sequence length="59" mass="6780">MKTVEEWLVGNTNQTMPNEENWNDGKETLKRYNTDTASKFLSRQSGLAEDRHHNSLSVA</sequence>
<protein>
    <submittedName>
        <fullName evidence="1">Uncharacterized protein</fullName>
    </submittedName>
</protein>
<dbReference type="Proteomes" id="UP000222788">
    <property type="component" value="Unassembled WGS sequence"/>
</dbReference>
<proteinExistence type="predicted"/>
<evidence type="ECO:0000313" key="2">
    <source>
        <dbReference type="Proteomes" id="UP000222788"/>
    </source>
</evidence>
<evidence type="ECO:0000313" key="1">
    <source>
        <dbReference type="EMBL" id="PHH55303.1"/>
    </source>
</evidence>
<comment type="caution">
    <text evidence="1">The sequence shown here is derived from an EMBL/GenBank/DDBJ whole genome shotgun (WGS) entry which is preliminary data.</text>
</comment>
<keyword evidence="2" id="KW-1185">Reference proteome</keyword>
<gene>
    <name evidence="1" type="ORF">CFIMG_007366RA00001</name>
</gene>
<organism evidence="1 2">
    <name type="scientific">Ceratocystis fimbriata CBS 114723</name>
    <dbReference type="NCBI Taxonomy" id="1035309"/>
    <lineage>
        <taxon>Eukaryota</taxon>
        <taxon>Fungi</taxon>
        <taxon>Dikarya</taxon>
        <taxon>Ascomycota</taxon>
        <taxon>Pezizomycotina</taxon>
        <taxon>Sordariomycetes</taxon>
        <taxon>Hypocreomycetidae</taxon>
        <taxon>Microascales</taxon>
        <taxon>Ceratocystidaceae</taxon>
        <taxon>Ceratocystis</taxon>
    </lineage>
</organism>
<dbReference type="AlphaFoldDB" id="A0A2C5XFZ1"/>
<name>A0A2C5XFZ1_9PEZI</name>
<dbReference type="EMBL" id="APWK03000012">
    <property type="protein sequence ID" value="PHH55303.1"/>
    <property type="molecule type" value="Genomic_DNA"/>
</dbReference>
<reference evidence="1 2" key="2">
    <citation type="journal article" date="2013" name="IMA Fungus">
        <title>IMA Genome-F 1: Ceratocystis fimbriata: Draft nuclear genome sequence for the plant pathogen, Ceratocystis fimbriata.</title>
        <authorList>
            <person name="Wilken P.M."/>
            <person name="Steenkamp E.T."/>
            <person name="Wingfield M.J."/>
            <person name="de Beer Z.W."/>
            <person name="Wingfield B.D."/>
        </authorList>
    </citation>
    <scope>NUCLEOTIDE SEQUENCE [LARGE SCALE GENOMIC DNA]</scope>
    <source>
        <strain evidence="1 2">CBS 114723</strain>
    </source>
</reference>